<organism evidence="4 5">
    <name type="scientific">Paenibacillus mellifer</name>
    <dbReference type="NCBI Taxonomy" id="2937794"/>
    <lineage>
        <taxon>Bacteria</taxon>
        <taxon>Bacillati</taxon>
        <taxon>Bacillota</taxon>
        <taxon>Bacilli</taxon>
        <taxon>Bacillales</taxon>
        <taxon>Paenibacillaceae</taxon>
        <taxon>Paenibacillus</taxon>
    </lineage>
</organism>
<evidence type="ECO:0000256" key="2">
    <source>
        <dbReference type="PROSITE-ProRule" id="PRU00335"/>
    </source>
</evidence>
<evidence type="ECO:0000259" key="3">
    <source>
        <dbReference type="PROSITE" id="PS50977"/>
    </source>
</evidence>
<dbReference type="EMBL" id="JALPRK010000008">
    <property type="protein sequence ID" value="MCK8487764.1"/>
    <property type="molecule type" value="Genomic_DNA"/>
</dbReference>
<keyword evidence="1 2" id="KW-0238">DNA-binding</keyword>
<name>A0A9X1XYS3_9BACL</name>
<dbReference type="InterPro" id="IPR009057">
    <property type="entry name" value="Homeodomain-like_sf"/>
</dbReference>
<dbReference type="SUPFAM" id="SSF46689">
    <property type="entry name" value="Homeodomain-like"/>
    <property type="match status" value="1"/>
</dbReference>
<dbReference type="InterPro" id="IPR050624">
    <property type="entry name" value="HTH-type_Tx_Regulator"/>
</dbReference>
<keyword evidence="5" id="KW-1185">Reference proteome</keyword>
<dbReference type="RefSeq" id="WP_248551854.1">
    <property type="nucleotide sequence ID" value="NZ_JALPRK010000008.1"/>
</dbReference>
<feature type="DNA-binding region" description="H-T-H motif" evidence="2">
    <location>
        <begin position="36"/>
        <end position="55"/>
    </location>
</feature>
<protein>
    <submittedName>
        <fullName evidence="4">TetR/AcrR family transcriptional regulator</fullName>
    </submittedName>
</protein>
<evidence type="ECO:0000313" key="5">
    <source>
        <dbReference type="Proteomes" id="UP001139534"/>
    </source>
</evidence>
<dbReference type="PANTHER" id="PTHR43479:SF7">
    <property type="entry name" value="TETR-FAMILY TRANSCRIPTIONAL REGULATOR"/>
    <property type="match status" value="1"/>
</dbReference>
<dbReference type="Gene3D" id="1.10.357.10">
    <property type="entry name" value="Tetracycline Repressor, domain 2"/>
    <property type="match status" value="1"/>
</dbReference>
<reference evidence="4" key="1">
    <citation type="submission" date="2022-04" db="EMBL/GenBank/DDBJ databases">
        <authorList>
            <person name="Seo M.-J."/>
        </authorList>
    </citation>
    <scope>NUCLEOTIDE SEQUENCE</scope>
    <source>
        <strain evidence="4">MBLB2552</strain>
    </source>
</reference>
<evidence type="ECO:0000313" key="4">
    <source>
        <dbReference type="EMBL" id="MCK8487764.1"/>
    </source>
</evidence>
<dbReference type="InterPro" id="IPR039532">
    <property type="entry name" value="TetR_C_Firmicutes"/>
</dbReference>
<dbReference type="PROSITE" id="PS50977">
    <property type="entry name" value="HTH_TETR_2"/>
    <property type="match status" value="1"/>
</dbReference>
<comment type="caution">
    <text evidence="4">The sequence shown here is derived from an EMBL/GenBank/DDBJ whole genome shotgun (WGS) entry which is preliminary data.</text>
</comment>
<feature type="domain" description="HTH tetR-type" evidence="3">
    <location>
        <begin position="13"/>
        <end position="73"/>
    </location>
</feature>
<dbReference type="InterPro" id="IPR001647">
    <property type="entry name" value="HTH_TetR"/>
</dbReference>
<dbReference type="AlphaFoldDB" id="A0A9X1XYS3"/>
<proteinExistence type="predicted"/>
<accession>A0A9X1XYS3</accession>
<dbReference type="GO" id="GO:0003677">
    <property type="term" value="F:DNA binding"/>
    <property type="evidence" value="ECO:0007669"/>
    <property type="project" value="UniProtKB-UniRule"/>
</dbReference>
<gene>
    <name evidence="4" type="ORF">M0651_11315</name>
</gene>
<dbReference type="PANTHER" id="PTHR43479">
    <property type="entry name" value="ACREF/ENVCD OPERON REPRESSOR-RELATED"/>
    <property type="match status" value="1"/>
</dbReference>
<evidence type="ECO:0000256" key="1">
    <source>
        <dbReference type="ARBA" id="ARBA00023125"/>
    </source>
</evidence>
<dbReference type="Proteomes" id="UP001139534">
    <property type="component" value="Unassembled WGS sequence"/>
</dbReference>
<dbReference type="Pfam" id="PF14278">
    <property type="entry name" value="TetR_C_8"/>
    <property type="match status" value="1"/>
</dbReference>
<sequence length="202" mass="23301">MPHSTSKLDPRVLRSKSALRTGLLQLMTQQPFHAITITEIAQQAGYNRGTFYANYGTKEELLNDTIEDKIQDLLHAFRAPYEKVDVLYPQELHAHSVMIFDHIAQNADFYTVLTRSEVLPTLREKILVSLKQIIMEDLRCESCETQVIDTELMVIYSLHALLGLIFHWIESGFIHSPLYMQEQLVRILHQQSSVKLAVKTKH</sequence>
<dbReference type="Pfam" id="PF00440">
    <property type="entry name" value="TetR_N"/>
    <property type="match status" value="1"/>
</dbReference>